<dbReference type="EMBL" id="CP106793">
    <property type="protein sequence ID" value="UXY24588.1"/>
    <property type="molecule type" value="Genomic_DNA"/>
</dbReference>
<organism evidence="2 3">
    <name type="scientific">Streptomyces cynarae</name>
    <dbReference type="NCBI Taxonomy" id="2981134"/>
    <lineage>
        <taxon>Bacteria</taxon>
        <taxon>Bacillati</taxon>
        <taxon>Actinomycetota</taxon>
        <taxon>Actinomycetes</taxon>
        <taxon>Kitasatosporales</taxon>
        <taxon>Streptomycetaceae</taxon>
        <taxon>Streptomyces</taxon>
    </lineage>
</organism>
<reference evidence="2" key="1">
    <citation type="submission" date="2022-10" db="EMBL/GenBank/DDBJ databases">
        <authorList>
            <person name="Mo P."/>
        </authorList>
    </citation>
    <scope>NUCLEOTIDE SEQUENCE</scope>
    <source>
        <strain evidence="2">HUAS 13-4</strain>
    </source>
</reference>
<evidence type="ECO:0000313" key="2">
    <source>
        <dbReference type="EMBL" id="UXY24588.1"/>
    </source>
</evidence>
<keyword evidence="1" id="KW-1133">Transmembrane helix</keyword>
<dbReference type="Proteomes" id="UP001061298">
    <property type="component" value="Chromosome"/>
</dbReference>
<keyword evidence="1" id="KW-0812">Transmembrane</keyword>
<keyword evidence="1" id="KW-0472">Membrane</keyword>
<feature type="transmembrane region" description="Helical" evidence="1">
    <location>
        <begin position="69"/>
        <end position="89"/>
    </location>
</feature>
<accession>A0ABY6EDY5</accession>
<protein>
    <submittedName>
        <fullName evidence="2">Phage holin family protein</fullName>
    </submittedName>
</protein>
<name>A0ABY6EDY5_9ACTN</name>
<evidence type="ECO:0000256" key="1">
    <source>
        <dbReference type="SAM" id="Phobius"/>
    </source>
</evidence>
<dbReference type="InterPro" id="IPR009937">
    <property type="entry name" value="Phage_holin_3_6"/>
</dbReference>
<dbReference type="Pfam" id="PF07332">
    <property type="entry name" value="Phage_holin_3_6"/>
    <property type="match status" value="1"/>
</dbReference>
<sequence>MSELVQRASQQLTELVRGELRLAQAEMKEKGKRYGKGGGLFGGAGVVGLLTLQALVATVVAALAVPLPVWAAALIVTAALGVVAAVLAVTGKKQVGRAAPPTPEQTIENVKADLAEIKESAHR</sequence>
<keyword evidence="3" id="KW-1185">Reference proteome</keyword>
<proteinExistence type="predicted"/>
<evidence type="ECO:0000313" key="3">
    <source>
        <dbReference type="Proteomes" id="UP001061298"/>
    </source>
</evidence>
<gene>
    <name evidence="2" type="ORF">N8I84_19995</name>
</gene>
<dbReference type="RefSeq" id="WP_263234826.1">
    <property type="nucleotide sequence ID" value="NZ_CP106793.1"/>
</dbReference>
<feature type="transmembrane region" description="Helical" evidence="1">
    <location>
        <begin position="40"/>
        <end position="63"/>
    </location>
</feature>